<evidence type="ECO:0000256" key="5">
    <source>
        <dbReference type="ARBA" id="ARBA00022833"/>
    </source>
</evidence>
<keyword evidence="7" id="KW-0804">Transcription</keyword>
<comment type="caution">
    <text evidence="11">The sequence shown here is derived from an EMBL/GenBank/DDBJ whole genome shotgun (WGS) entry which is preliminary data.</text>
</comment>
<evidence type="ECO:0000313" key="12">
    <source>
        <dbReference type="Proteomes" id="UP000499080"/>
    </source>
</evidence>
<evidence type="ECO:0000256" key="6">
    <source>
        <dbReference type="ARBA" id="ARBA00023015"/>
    </source>
</evidence>
<comment type="subcellular location">
    <subcellularLocation>
        <location evidence="1">Nucleus</location>
    </subcellularLocation>
</comment>
<evidence type="ECO:0000256" key="3">
    <source>
        <dbReference type="ARBA" id="ARBA00022737"/>
    </source>
</evidence>
<keyword evidence="3" id="KW-0677">Repeat</keyword>
<dbReference type="Gene3D" id="3.30.160.60">
    <property type="entry name" value="Classic Zinc Finger"/>
    <property type="match status" value="2"/>
</dbReference>
<feature type="domain" description="C2H2-type" evidence="10">
    <location>
        <begin position="42"/>
        <end position="69"/>
    </location>
</feature>
<evidence type="ECO:0000256" key="2">
    <source>
        <dbReference type="ARBA" id="ARBA00022723"/>
    </source>
</evidence>
<keyword evidence="12" id="KW-1185">Reference proteome</keyword>
<dbReference type="Proteomes" id="UP000499080">
    <property type="component" value="Unassembled WGS sequence"/>
</dbReference>
<keyword evidence="8" id="KW-0539">Nucleus</keyword>
<dbReference type="GO" id="GO:0005634">
    <property type="term" value="C:nucleus"/>
    <property type="evidence" value="ECO:0007669"/>
    <property type="project" value="UniProtKB-SubCell"/>
</dbReference>
<dbReference type="GO" id="GO:0008270">
    <property type="term" value="F:zinc ion binding"/>
    <property type="evidence" value="ECO:0007669"/>
    <property type="project" value="UniProtKB-KW"/>
</dbReference>
<keyword evidence="4 9" id="KW-0863">Zinc-finger</keyword>
<dbReference type="Pfam" id="PF00096">
    <property type="entry name" value="zf-C2H2"/>
    <property type="match status" value="1"/>
</dbReference>
<evidence type="ECO:0000259" key="10">
    <source>
        <dbReference type="PROSITE" id="PS50157"/>
    </source>
</evidence>
<accession>A0A4Y2IGD8</accession>
<feature type="domain" description="C2H2-type" evidence="10">
    <location>
        <begin position="70"/>
        <end position="97"/>
    </location>
</feature>
<dbReference type="FunFam" id="3.30.160.60:FF:001289">
    <property type="entry name" value="Zinc finger protein 574"/>
    <property type="match status" value="1"/>
</dbReference>
<keyword evidence="5" id="KW-0862">Zinc</keyword>
<evidence type="ECO:0000256" key="8">
    <source>
        <dbReference type="ARBA" id="ARBA00023242"/>
    </source>
</evidence>
<evidence type="ECO:0000313" key="11">
    <source>
        <dbReference type="EMBL" id="GBM76056.1"/>
    </source>
</evidence>
<evidence type="ECO:0000256" key="9">
    <source>
        <dbReference type="PROSITE-ProRule" id="PRU00042"/>
    </source>
</evidence>
<evidence type="ECO:0000256" key="4">
    <source>
        <dbReference type="ARBA" id="ARBA00022771"/>
    </source>
</evidence>
<dbReference type="PANTHER" id="PTHR46451">
    <property type="entry name" value="RAS-RESPONSIVE ELEMENT-BINDING PROTEIN 1"/>
    <property type="match status" value="1"/>
</dbReference>
<dbReference type="OrthoDB" id="6429583at2759"/>
<dbReference type="InterPro" id="IPR013087">
    <property type="entry name" value="Znf_C2H2_type"/>
</dbReference>
<dbReference type="AlphaFoldDB" id="A0A4Y2IGD8"/>
<dbReference type="InterPro" id="IPR052795">
    <property type="entry name" value="RREB1"/>
</dbReference>
<dbReference type="SMART" id="SM00355">
    <property type="entry name" value="ZnF_C2H2"/>
    <property type="match status" value="2"/>
</dbReference>
<dbReference type="EMBL" id="BGPR01002595">
    <property type="protein sequence ID" value="GBM76056.1"/>
    <property type="molecule type" value="Genomic_DNA"/>
</dbReference>
<keyword evidence="6" id="KW-0805">Transcription regulation</keyword>
<dbReference type="SUPFAM" id="SSF57667">
    <property type="entry name" value="beta-beta-alpha zinc fingers"/>
    <property type="match status" value="1"/>
</dbReference>
<organism evidence="11 12">
    <name type="scientific">Araneus ventricosus</name>
    <name type="common">Orbweaver spider</name>
    <name type="synonym">Epeira ventricosa</name>
    <dbReference type="NCBI Taxonomy" id="182803"/>
    <lineage>
        <taxon>Eukaryota</taxon>
        <taxon>Metazoa</taxon>
        <taxon>Ecdysozoa</taxon>
        <taxon>Arthropoda</taxon>
        <taxon>Chelicerata</taxon>
        <taxon>Arachnida</taxon>
        <taxon>Araneae</taxon>
        <taxon>Araneomorphae</taxon>
        <taxon>Entelegynae</taxon>
        <taxon>Araneoidea</taxon>
        <taxon>Araneidae</taxon>
        <taxon>Araneus</taxon>
    </lineage>
</organism>
<dbReference type="PROSITE" id="PS50157">
    <property type="entry name" value="ZINC_FINGER_C2H2_2"/>
    <property type="match status" value="2"/>
</dbReference>
<evidence type="ECO:0000256" key="7">
    <source>
        <dbReference type="ARBA" id="ARBA00023163"/>
    </source>
</evidence>
<dbReference type="PANTHER" id="PTHR46451:SF1">
    <property type="entry name" value="RAS-RESPONSIVE ELEMENT-BINDING PROTEIN 1"/>
    <property type="match status" value="1"/>
</dbReference>
<proteinExistence type="predicted"/>
<dbReference type="PROSITE" id="PS00028">
    <property type="entry name" value="ZINC_FINGER_C2H2_1"/>
    <property type="match status" value="1"/>
</dbReference>
<dbReference type="InterPro" id="IPR036236">
    <property type="entry name" value="Znf_C2H2_sf"/>
</dbReference>
<dbReference type="GO" id="GO:0001228">
    <property type="term" value="F:DNA-binding transcription activator activity, RNA polymerase II-specific"/>
    <property type="evidence" value="ECO:0007669"/>
    <property type="project" value="TreeGrafter"/>
</dbReference>
<gene>
    <name evidence="11" type="ORF">AVEN_153307_1</name>
</gene>
<reference evidence="11 12" key="1">
    <citation type="journal article" date="2019" name="Sci. Rep.">
        <title>Orb-weaving spider Araneus ventricosus genome elucidates the spidroin gene catalogue.</title>
        <authorList>
            <person name="Kono N."/>
            <person name="Nakamura H."/>
            <person name="Ohtoshi R."/>
            <person name="Moran D.A.P."/>
            <person name="Shinohara A."/>
            <person name="Yoshida Y."/>
            <person name="Fujiwara M."/>
            <person name="Mori M."/>
            <person name="Tomita M."/>
            <person name="Arakawa K."/>
        </authorList>
    </citation>
    <scope>NUCLEOTIDE SEQUENCE [LARGE SCALE GENOMIC DNA]</scope>
</reference>
<evidence type="ECO:0000256" key="1">
    <source>
        <dbReference type="ARBA" id="ARBA00004123"/>
    </source>
</evidence>
<keyword evidence="2" id="KW-0479">Metal-binding</keyword>
<sequence length="105" mass="11965">MLADELFSPPRRSRTHTWPVLPLGSHLRDKSALVSELGSFLRSCPHCSYVTPSSGCMKRHLRTHSGERPFTCKVCFKSFTQKGNLRRHFLIHIKSTSQPTEEGEL</sequence>
<name>A0A4Y2IGD8_ARAVE</name>
<dbReference type="GO" id="GO:0000978">
    <property type="term" value="F:RNA polymerase II cis-regulatory region sequence-specific DNA binding"/>
    <property type="evidence" value="ECO:0007669"/>
    <property type="project" value="TreeGrafter"/>
</dbReference>
<protein>
    <recommendedName>
        <fullName evidence="10">C2H2-type domain-containing protein</fullName>
    </recommendedName>
</protein>